<dbReference type="EMBL" id="CP051167">
    <property type="protein sequence ID" value="QIZ73524.1"/>
    <property type="molecule type" value="Genomic_DNA"/>
</dbReference>
<proteinExistence type="predicted"/>
<evidence type="ECO:0000313" key="2">
    <source>
        <dbReference type="Proteomes" id="UP000500857"/>
    </source>
</evidence>
<reference evidence="1 2" key="1">
    <citation type="submission" date="2020-04" db="EMBL/GenBank/DDBJ databases">
        <authorList>
            <person name="Basu S."/>
            <person name="Maruthanayagam V."/>
            <person name="Chakraborty S."/>
            <person name="Pramanik A."/>
            <person name="Mukherjee J."/>
            <person name="Brink B."/>
        </authorList>
    </citation>
    <scope>NUCLEOTIDE SEQUENCE [LARGE SCALE GENOMIC DNA]</scope>
    <source>
        <strain evidence="1 2">AP17</strain>
    </source>
</reference>
<organism evidence="1 2">
    <name type="scientific">Oxynema aestuarii AP17</name>
    <dbReference type="NCBI Taxonomy" id="2064643"/>
    <lineage>
        <taxon>Bacteria</taxon>
        <taxon>Bacillati</taxon>
        <taxon>Cyanobacteriota</taxon>
        <taxon>Cyanophyceae</taxon>
        <taxon>Oscillatoriophycideae</taxon>
        <taxon>Oscillatoriales</taxon>
        <taxon>Oscillatoriaceae</taxon>
        <taxon>Oxynema</taxon>
        <taxon>Oxynema aestuarii</taxon>
    </lineage>
</organism>
<accession>A0A6H1U3V6</accession>
<dbReference type="KEGG" id="oxy:HCG48_00750"/>
<gene>
    <name evidence="1" type="ORF">HCG48_00750</name>
</gene>
<dbReference type="AlphaFoldDB" id="A0A6H1U3V6"/>
<keyword evidence="2" id="KW-1185">Reference proteome</keyword>
<name>A0A6H1U3V6_9CYAN</name>
<dbReference type="Proteomes" id="UP000500857">
    <property type="component" value="Chromosome"/>
</dbReference>
<sequence>MMQAPKKCFWRGYAPLFDNDLLYLEASDKAWEYIEHKINGRIRGKGTAQEKAYDPDKGDASPLTLWNRRCKGIYKDLRQQEKESIHPNPKDPRTGEALDINAVEAEPESVPRLERVREELETDPTGVLKTTWVRKTPPPPITAQQVLLKLYDFASCGEKWTLSKLAKAFDMPAGSMNSIWERKLKPLLEEMGDRLRRQL</sequence>
<evidence type="ECO:0000313" key="1">
    <source>
        <dbReference type="EMBL" id="QIZ73524.1"/>
    </source>
</evidence>
<protein>
    <submittedName>
        <fullName evidence="1">Uncharacterized protein</fullName>
    </submittedName>
</protein>